<dbReference type="PANTHER" id="PTHR11122:SF13">
    <property type="entry name" value="GLUCOSE-6-PHOSPHATE 1-EPIMERASE"/>
    <property type="match status" value="1"/>
</dbReference>
<gene>
    <name evidence="1" type="ORF">SAMN05216180_1688</name>
</gene>
<dbReference type="GO" id="GO:0005975">
    <property type="term" value="P:carbohydrate metabolic process"/>
    <property type="evidence" value="ECO:0007669"/>
    <property type="project" value="InterPro"/>
</dbReference>
<dbReference type="STRING" id="474960.SAMN05216180_1688"/>
<dbReference type="Gene3D" id="2.70.98.10">
    <property type="match status" value="1"/>
</dbReference>
<dbReference type="Pfam" id="PF01263">
    <property type="entry name" value="Aldose_epim"/>
    <property type="match status" value="1"/>
</dbReference>
<accession>A0A1H8B3F8</accession>
<dbReference type="Proteomes" id="UP000199158">
    <property type="component" value="Unassembled WGS sequence"/>
</dbReference>
<dbReference type="SUPFAM" id="SSF74650">
    <property type="entry name" value="Galactose mutarotase-like"/>
    <property type="match status" value="1"/>
</dbReference>
<evidence type="ECO:0000313" key="2">
    <source>
        <dbReference type="Proteomes" id="UP000199158"/>
    </source>
</evidence>
<organism evidence="1 2">
    <name type="scientific">Hydrogenoanaerobacterium saccharovorans</name>
    <dbReference type="NCBI Taxonomy" id="474960"/>
    <lineage>
        <taxon>Bacteria</taxon>
        <taxon>Bacillati</taxon>
        <taxon>Bacillota</taxon>
        <taxon>Clostridia</taxon>
        <taxon>Eubacteriales</taxon>
        <taxon>Oscillospiraceae</taxon>
        <taxon>Hydrogenoanaerobacterium</taxon>
    </lineage>
</organism>
<evidence type="ECO:0000313" key="1">
    <source>
        <dbReference type="EMBL" id="SEM77303.1"/>
    </source>
</evidence>
<dbReference type="EMBL" id="FOCG01000001">
    <property type="protein sequence ID" value="SEM77303.1"/>
    <property type="molecule type" value="Genomic_DNA"/>
</dbReference>
<dbReference type="RefSeq" id="WP_162840857.1">
    <property type="nucleotide sequence ID" value="NZ_FOCG01000001.1"/>
</dbReference>
<reference evidence="1 2" key="1">
    <citation type="submission" date="2016-10" db="EMBL/GenBank/DDBJ databases">
        <authorList>
            <person name="de Groot N.N."/>
        </authorList>
    </citation>
    <scope>NUCLEOTIDE SEQUENCE [LARGE SCALE GENOMIC DNA]</scope>
    <source>
        <strain evidence="1 2">CGMCC 1.5070</strain>
    </source>
</reference>
<dbReference type="GO" id="GO:0030246">
    <property type="term" value="F:carbohydrate binding"/>
    <property type="evidence" value="ECO:0007669"/>
    <property type="project" value="InterPro"/>
</dbReference>
<sequence>MTYNLKFNGNTAVADTRGAELISYSDDSGTEYIWNGDPAYWTGHNPLLFPIVGSLKNDEAQIEGGTYRMARHGFARRSDFEVAESGEHYIVFRLRDNAQALAQYPYHFELLVRHELTSSGFTTKYTVNCTDNRPIQFCIGAHTGFMCPLHKNEKFEDYSLEFEKAEDLCSMMLTEDGLIDPEKATVLAKNARVLALDHKLFDDDALIFKGLRSQSVALRHNATGKGVKMNYAGFPMLGIWSKPHSDAPYVCIEPWVGHSADANDNGEFSDKPYVITLPAGKSYSIAYTVEIL</sequence>
<protein>
    <submittedName>
        <fullName evidence="1">Galactose mutarotase</fullName>
    </submittedName>
</protein>
<dbReference type="InterPro" id="IPR008183">
    <property type="entry name" value="Aldose_1/G6P_1-epimerase"/>
</dbReference>
<dbReference type="PANTHER" id="PTHR11122">
    <property type="entry name" value="APOSPORY-ASSOCIATED PROTEIN C-RELATED"/>
    <property type="match status" value="1"/>
</dbReference>
<dbReference type="AlphaFoldDB" id="A0A1H8B3F8"/>
<dbReference type="GO" id="GO:0016853">
    <property type="term" value="F:isomerase activity"/>
    <property type="evidence" value="ECO:0007669"/>
    <property type="project" value="InterPro"/>
</dbReference>
<dbReference type="CDD" id="cd09024">
    <property type="entry name" value="Aldose_epim_lacX"/>
    <property type="match status" value="1"/>
</dbReference>
<proteinExistence type="predicted"/>
<name>A0A1H8B3F8_9FIRM</name>
<dbReference type="InterPro" id="IPR011013">
    <property type="entry name" value="Gal_mutarotase_sf_dom"/>
</dbReference>
<keyword evidence="2" id="KW-1185">Reference proteome</keyword>
<dbReference type="InterPro" id="IPR014718">
    <property type="entry name" value="GH-type_carb-bd"/>
</dbReference>
<dbReference type="InterPro" id="IPR037481">
    <property type="entry name" value="LacX"/>
</dbReference>